<reference evidence="2 3" key="1">
    <citation type="journal article" date="2014" name="Genome Announc.">
        <title>Draft genome sequences of eight enterohepatic helicobacter species isolated from both laboratory and wild rodents.</title>
        <authorList>
            <person name="Sheh A."/>
            <person name="Shen Z."/>
            <person name="Fox J.G."/>
        </authorList>
    </citation>
    <scope>NUCLEOTIDE SEQUENCE [LARGE SCALE GENOMIC DNA]</scope>
    <source>
        <strain evidence="2 3">ATCC 700114</strain>
    </source>
</reference>
<proteinExistence type="predicted"/>
<name>A0A4U8S2E0_9HELI</name>
<dbReference type="RefSeq" id="WP_034345721.1">
    <property type="nucleotide sequence ID" value="NZ_FZNG01000067.1"/>
</dbReference>
<organism evidence="2 3">
    <name type="scientific">Helicobacter trogontum</name>
    <dbReference type="NCBI Taxonomy" id="50960"/>
    <lineage>
        <taxon>Bacteria</taxon>
        <taxon>Pseudomonadati</taxon>
        <taxon>Campylobacterota</taxon>
        <taxon>Epsilonproteobacteria</taxon>
        <taxon>Campylobacterales</taxon>
        <taxon>Helicobacteraceae</taxon>
        <taxon>Helicobacter</taxon>
    </lineage>
</organism>
<keyword evidence="1" id="KW-0812">Transmembrane</keyword>
<dbReference type="EMBL" id="JRPL02000047">
    <property type="protein sequence ID" value="TLD79766.1"/>
    <property type="molecule type" value="Genomic_DNA"/>
</dbReference>
<evidence type="ECO:0000313" key="3">
    <source>
        <dbReference type="Proteomes" id="UP000029878"/>
    </source>
</evidence>
<dbReference type="AlphaFoldDB" id="A0A4U8S2E0"/>
<feature type="transmembrane region" description="Helical" evidence="1">
    <location>
        <begin position="71"/>
        <end position="88"/>
    </location>
</feature>
<comment type="caution">
    <text evidence="2">The sequence shown here is derived from an EMBL/GenBank/DDBJ whole genome shotgun (WGS) entry which is preliminary data.</text>
</comment>
<keyword evidence="1" id="KW-1133">Transmembrane helix</keyword>
<feature type="transmembrane region" description="Helical" evidence="1">
    <location>
        <begin position="20"/>
        <end position="47"/>
    </location>
</feature>
<evidence type="ECO:0000256" key="1">
    <source>
        <dbReference type="SAM" id="Phobius"/>
    </source>
</evidence>
<evidence type="ECO:0000313" key="2">
    <source>
        <dbReference type="EMBL" id="TLD79766.1"/>
    </source>
</evidence>
<accession>A0A4U8S2E0</accession>
<keyword evidence="1" id="KW-0472">Membrane</keyword>
<dbReference type="Proteomes" id="UP000029878">
    <property type="component" value="Unassembled WGS sequence"/>
</dbReference>
<feature type="transmembrane region" description="Helical" evidence="1">
    <location>
        <begin position="149"/>
        <end position="170"/>
    </location>
</feature>
<sequence length="177" mass="20854">MTELPFYCEIASKANDIMWIVVGVTFIFPIIPFLSLCLVVWNLNLLWELKQEFKKKDSTLKKQLQERKRNLIKRIAYASILPIMYLWFLSQDLIMGNLFGITYHKLTMTFTLFFLPIIFFAYNAILLLFSYTRVNFSLKYNFKSKRMGYIITIVALSCYLCCFVLGVVVYRGSPCRL</sequence>
<feature type="transmembrane region" description="Helical" evidence="1">
    <location>
        <begin position="108"/>
        <end position="129"/>
    </location>
</feature>
<gene>
    <name evidence="2" type="ORF">LS81_010175</name>
</gene>
<protein>
    <submittedName>
        <fullName evidence="2">Uncharacterized protein</fullName>
    </submittedName>
</protein>